<gene>
    <name evidence="2" type="ORF">L484_027096</name>
</gene>
<dbReference type="EMBL" id="KE345919">
    <property type="protein sequence ID" value="EXC20542.1"/>
    <property type="molecule type" value="Genomic_DNA"/>
</dbReference>
<dbReference type="Proteomes" id="UP000030645">
    <property type="component" value="Unassembled WGS sequence"/>
</dbReference>
<feature type="domain" description="RNase H type-1" evidence="1">
    <location>
        <begin position="118"/>
        <end position="182"/>
    </location>
</feature>
<proteinExistence type="predicted"/>
<protein>
    <recommendedName>
        <fullName evidence="1">RNase H type-1 domain-containing protein</fullName>
    </recommendedName>
</protein>
<dbReference type="GO" id="GO:0003676">
    <property type="term" value="F:nucleic acid binding"/>
    <property type="evidence" value="ECO:0007669"/>
    <property type="project" value="InterPro"/>
</dbReference>
<dbReference type="Pfam" id="PF13456">
    <property type="entry name" value="RVT_3"/>
    <property type="match status" value="1"/>
</dbReference>
<keyword evidence="3" id="KW-1185">Reference proteome</keyword>
<accession>W9SBI5</accession>
<organism evidence="2 3">
    <name type="scientific">Morus notabilis</name>
    <dbReference type="NCBI Taxonomy" id="981085"/>
    <lineage>
        <taxon>Eukaryota</taxon>
        <taxon>Viridiplantae</taxon>
        <taxon>Streptophyta</taxon>
        <taxon>Embryophyta</taxon>
        <taxon>Tracheophyta</taxon>
        <taxon>Spermatophyta</taxon>
        <taxon>Magnoliopsida</taxon>
        <taxon>eudicotyledons</taxon>
        <taxon>Gunneridae</taxon>
        <taxon>Pentapetalae</taxon>
        <taxon>rosids</taxon>
        <taxon>fabids</taxon>
        <taxon>Rosales</taxon>
        <taxon>Moraceae</taxon>
        <taxon>Moreae</taxon>
        <taxon>Morus</taxon>
    </lineage>
</organism>
<evidence type="ECO:0000259" key="1">
    <source>
        <dbReference type="Pfam" id="PF13456"/>
    </source>
</evidence>
<dbReference type="AlphaFoldDB" id="W9SBI5"/>
<dbReference type="GO" id="GO:0004523">
    <property type="term" value="F:RNA-DNA hybrid ribonuclease activity"/>
    <property type="evidence" value="ECO:0007669"/>
    <property type="project" value="InterPro"/>
</dbReference>
<evidence type="ECO:0000313" key="2">
    <source>
        <dbReference type="EMBL" id="EXC20542.1"/>
    </source>
</evidence>
<reference evidence="3" key="1">
    <citation type="submission" date="2013-01" db="EMBL/GenBank/DDBJ databases">
        <title>Draft Genome Sequence of a Mulberry Tree, Morus notabilis C.K. Schneid.</title>
        <authorList>
            <person name="He N."/>
            <person name="Zhao S."/>
        </authorList>
    </citation>
    <scope>NUCLEOTIDE SEQUENCE</scope>
</reference>
<name>W9SBI5_9ROSA</name>
<sequence>MKLDLMMISILSYLLMLVWNTRVFSAQVMSFKGHQVAYFLLQLFKQLKREDFELVCMILWLIWADQNSCIHEGKREEAAAVLEEAARWLIEFQESQASFSSSIRVQIIGPLNSVEEEGLVRDSAGFVLGAFAKTIPGAFSVFTAKCLAVREGLFFAKGCGFQVALIECDSSSVVKFVSDPASLAVKEPILADIRLLLQDVGGGSRGFISRNLLVREVL</sequence>
<evidence type="ECO:0000313" key="3">
    <source>
        <dbReference type="Proteomes" id="UP000030645"/>
    </source>
</evidence>
<dbReference type="InterPro" id="IPR002156">
    <property type="entry name" value="RNaseH_domain"/>
</dbReference>